<gene>
    <name evidence="2" type="ORF">F2P81_026021</name>
</gene>
<proteinExistence type="predicted"/>
<dbReference type="AlphaFoldDB" id="A0A6A4RGV2"/>
<reference evidence="2 3" key="1">
    <citation type="submission" date="2019-06" db="EMBL/GenBank/DDBJ databases">
        <title>Draft genomes of female and male turbot (Scophthalmus maximus).</title>
        <authorList>
            <person name="Xu H."/>
            <person name="Xu X.-W."/>
            <person name="Shao C."/>
            <person name="Chen S."/>
        </authorList>
    </citation>
    <scope>NUCLEOTIDE SEQUENCE [LARGE SCALE GENOMIC DNA]</scope>
    <source>
        <strain evidence="2">Ysfricsl-2016a</strain>
        <tissue evidence="2">Blood</tissue>
    </source>
</reference>
<feature type="region of interest" description="Disordered" evidence="1">
    <location>
        <begin position="1"/>
        <end position="24"/>
    </location>
</feature>
<dbReference type="EMBL" id="VEVO01002641">
    <property type="protein sequence ID" value="KAF0021726.1"/>
    <property type="molecule type" value="Genomic_DNA"/>
</dbReference>
<evidence type="ECO:0000313" key="2">
    <source>
        <dbReference type="EMBL" id="KAF0021726.1"/>
    </source>
</evidence>
<protein>
    <submittedName>
        <fullName evidence="2">Uncharacterized protein</fullName>
    </submittedName>
</protein>
<name>A0A6A4RGV2_SCOMX</name>
<feature type="region of interest" description="Disordered" evidence="1">
    <location>
        <begin position="49"/>
        <end position="97"/>
    </location>
</feature>
<evidence type="ECO:0000313" key="3">
    <source>
        <dbReference type="Proteomes" id="UP000438429"/>
    </source>
</evidence>
<comment type="caution">
    <text evidence="2">The sequence shown here is derived from an EMBL/GenBank/DDBJ whole genome shotgun (WGS) entry which is preliminary data.</text>
</comment>
<evidence type="ECO:0000256" key="1">
    <source>
        <dbReference type="SAM" id="MobiDB-lite"/>
    </source>
</evidence>
<feature type="compositionally biased region" description="Basic and acidic residues" evidence="1">
    <location>
        <begin position="49"/>
        <end position="61"/>
    </location>
</feature>
<sequence length="97" mass="10780">MESMLDVNPSPLEEDIDVTPSSPVAEYGSAECRRIRLEYERELENVKAERDKFCGEERMTEGGRSSAASEEAGPSSFSPWSSGSGRGNLMRQTSHHR</sequence>
<feature type="compositionally biased region" description="Low complexity" evidence="1">
    <location>
        <begin position="62"/>
        <end position="83"/>
    </location>
</feature>
<accession>A0A6A4RGV2</accession>
<dbReference type="Proteomes" id="UP000438429">
    <property type="component" value="Unassembled WGS sequence"/>
</dbReference>
<organism evidence="2 3">
    <name type="scientific">Scophthalmus maximus</name>
    <name type="common">Turbot</name>
    <name type="synonym">Psetta maxima</name>
    <dbReference type="NCBI Taxonomy" id="52904"/>
    <lineage>
        <taxon>Eukaryota</taxon>
        <taxon>Metazoa</taxon>
        <taxon>Chordata</taxon>
        <taxon>Craniata</taxon>
        <taxon>Vertebrata</taxon>
        <taxon>Euteleostomi</taxon>
        <taxon>Actinopterygii</taxon>
        <taxon>Neopterygii</taxon>
        <taxon>Teleostei</taxon>
        <taxon>Neoteleostei</taxon>
        <taxon>Acanthomorphata</taxon>
        <taxon>Carangaria</taxon>
        <taxon>Pleuronectiformes</taxon>
        <taxon>Pleuronectoidei</taxon>
        <taxon>Scophthalmidae</taxon>
        <taxon>Scophthalmus</taxon>
    </lineage>
</organism>